<feature type="domain" description="Siphovirus-type tail component C-terminal" evidence="1">
    <location>
        <begin position="172"/>
        <end position="256"/>
    </location>
</feature>
<gene>
    <name evidence="3" type="ORF">AWT83_06025</name>
    <name evidence="2" type="ORF">AWT83_15485</name>
</gene>
<evidence type="ECO:0000259" key="1">
    <source>
        <dbReference type="Pfam" id="PF22768"/>
    </source>
</evidence>
<evidence type="ECO:0000313" key="3">
    <source>
        <dbReference type="EMBL" id="KWX18048.1"/>
    </source>
</evidence>
<dbReference type="Proteomes" id="UP000070452">
    <property type="component" value="Unassembled WGS sequence"/>
</dbReference>
<dbReference type="AlphaFoldDB" id="A0A132P3J1"/>
<comment type="caution">
    <text evidence="2">The sequence shown here is derived from an EMBL/GenBank/DDBJ whole genome shotgun (WGS) entry which is preliminary data.</text>
</comment>
<dbReference type="Pfam" id="PF22768">
    <property type="entry name" value="SPP1_Dit"/>
    <property type="match status" value="1"/>
</dbReference>
<dbReference type="Gene3D" id="2.40.30.200">
    <property type="match status" value="1"/>
</dbReference>
<dbReference type="InterPro" id="IPR054738">
    <property type="entry name" value="Siphovirus-type_tail_C"/>
</dbReference>
<dbReference type="Gene3D" id="2.60.120.860">
    <property type="match status" value="1"/>
</dbReference>
<organism evidence="2 4">
    <name type="scientific">Enterococcus faecium</name>
    <name type="common">Streptococcus faecium</name>
    <dbReference type="NCBI Taxonomy" id="1352"/>
    <lineage>
        <taxon>Bacteria</taxon>
        <taxon>Bacillati</taxon>
        <taxon>Bacillota</taxon>
        <taxon>Bacilli</taxon>
        <taxon>Lactobacillales</taxon>
        <taxon>Enterococcaceae</taxon>
        <taxon>Enterococcus</taxon>
    </lineage>
</organism>
<evidence type="ECO:0000313" key="4">
    <source>
        <dbReference type="Proteomes" id="UP000070452"/>
    </source>
</evidence>
<dbReference type="InterPro" id="IPR006520">
    <property type="entry name" value="Dit_BPSPP_N"/>
</dbReference>
<evidence type="ECO:0000313" key="2">
    <source>
        <dbReference type="EMBL" id="KWX16891.1"/>
    </source>
</evidence>
<accession>A0A132P3J1</accession>
<dbReference type="NCBIfam" id="TIGR01633">
    <property type="entry name" value="phi3626_gp14_N"/>
    <property type="match status" value="1"/>
</dbReference>
<proteinExistence type="predicted"/>
<protein>
    <submittedName>
        <fullName evidence="2">Phage tail protein</fullName>
    </submittedName>
</protein>
<name>A0A132P3J1_ENTFC</name>
<dbReference type="EMBL" id="LRHK01000005">
    <property type="protein sequence ID" value="KWX16891.1"/>
    <property type="molecule type" value="Genomic_DNA"/>
</dbReference>
<dbReference type="EMBL" id="LRHK01000001">
    <property type="protein sequence ID" value="KWX18048.1"/>
    <property type="molecule type" value="Genomic_DNA"/>
</dbReference>
<reference evidence="2 4" key="1">
    <citation type="submission" date="2016-01" db="EMBL/GenBank/DDBJ databases">
        <title>Molecular Mechanisms for transfer of large genomic segments between Enterococcus faecium strains.</title>
        <authorList>
            <person name="Garcia-Solache M.A."/>
            <person name="Lebreton F."/>
            <person name="Mclaughlin R.E."/>
            <person name="Whiteaker J.D."/>
            <person name="Gilmore M.S."/>
            <person name="Rice L.B."/>
        </authorList>
    </citation>
    <scope>NUCLEOTIDE SEQUENCE [LARGE SCALE GENOMIC DNA]</scope>
    <source>
        <strain evidence="2 4">D344RRF x C68</strain>
    </source>
</reference>
<sequence length="260" mass="30211">MEWHNPMYKFRDTVKNDSQKTWIPTSALNYDGKFIENYIEGYQTLYVEGREMVSLEIESEAVSTGVRISSQRLPERILTIHFKLEEKNPIEFQRSFNKLMRLLYRDKDVEIHFNDELDMYYYGRYQTCDNIPGNVHSVISSFSIICSDPRKYTRIFETNGIVSEYLPYEVAPISISLKANNDGNLRITNGRQNISVTNSMIKKGDFIEMDIAEGKVFVNGVNKTTILDLTSSFKNFMVRTGDLIKCDNGTPLIRYRGVWL</sequence>